<proteinExistence type="predicted"/>
<feature type="region of interest" description="Disordered" evidence="1">
    <location>
        <begin position="68"/>
        <end position="87"/>
    </location>
</feature>
<gene>
    <name evidence="2" type="ORF">COC19_06670</name>
</gene>
<dbReference type="AlphaFoldDB" id="A0A2A4MJN2"/>
<evidence type="ECO:0000313" key="2">
    <source>
        <dbReference type="EMBL" id="PCH59836.1"/>
    </source>
</evidence>
<protein>
    <submittedName>
        <fullName evidence="2">DNA-binding protein</fullName>
    </submittedName>
</protein>
<name>A0A2A4MJN2_9GAMM</name>
<organism evidence="2 3">
    <name type="scientific">SAR86 cluster bacterium</name>
    <dbReference type="NCBI Taxonomy" id="2030880"/>
    <lineage>
        <taxon>Bacteria</taxon>
        <taxon>Pseudomonadati</taxon>
        <taxon>Pseudomonadota</taxon>
        <taxon>Gammaproteobacteria</taxon>
        <taxon>SAR86 cluster</taxon>
    </lineage>
</organism>
<dbReference type="NCBIfam" id="TIGR04111">
    <property type="entry name" value="BcepMu_gp16"/>
    <property type="match status" value="1"/>
</dbReference>
<feature type="compositionally biased region" description="Basic residues" evidence="1">
    <location>
        <begin position="76"/>
        <end position="87"/>
    </location>
</feature>
<evidence type="ECO:0000256" key="1">
    <source>
        <dbReference type="SAM" id="MobiDB-lite"/>
    </source>
</evidence>
<comment type="caution">
    <text evidence="2">The sequence shown here is derived from an EMBL/GenBank/DDBJ whole genome shotgun (WGS) entry which is preliminary data.</text>
</comment>
<evidence type="ECO:0000313" key="3">
    <source>
        <dbReference type="Proteomes" id="UP000218172"/>
    </source>
</evidence>
<dbReference type="GO" id="GO:0003677">
    <property type="term" value="F:DNA binding"/>
    <property type="evidence" value="ECO:0007669"/>
    <property type="project" value="UniProtKB-KW"/>
</dbReference>
<dbReference type="Proteomes" id="UP000218172">
    <property type="component" value="Unassembled WGS sequence"/>
</dbReference>
<dbReference type="InterPro" id="IPR026365">
    <property type="entry name" value="BcepMu_gp16"/>
</dbReference>
<keyword evidence="2" id="KW-0238">DNA-binding</keyword>
<dbReference type="EMBL" id="NVQR01000107">
    <property type="protein sequence ID" value="PCH59836.1"/>
    <property type="molecule type" value="Genomic_DNA"/>
</dbReference>
<accession>A0A2A4MJN2</accession>
<reference evidence="3" key="1">
    <citation type="submission" date="2017-08" db="EMBL/GenBank/DDBJ databases">
        <title>A dynamic microbial community with high functional redundancy inhabits the cold, oxic subseafloor aquifer.</title>
        <authorList>
            <person name="Tully B.J."/>
            <person name="Wheat C.G."/>
            <person name="Glazer B.T."/>
            <person name="Huber J.A."/>
        </authorList>
    </citation>
    <scope>NUCLEOTIDE SEQUENCE [LARGE SCALE GENOMIC DNA]</scope>
</reference>
<sequence length="87" mass="9801">MSTLRTAEEIRYEFLKRGQSIAEWARVNNFSVTLVYQILADSRKAVRGQSHNIAVALGMKEGQEGGIADLPFPGRKAMKANRHKEKQ</sequence>